<dbReference type="CDD" id="cd04485">
    <property type="entry name" value="DnaE_OBF"/>
    <property type="match status" value="1"/>
</dbReference>
<evidence type="ECO:0000256" key="3">
    <source>
        <dbReference type="ARBA" id="ARBA00012417"/>
    </source>
</evidence>
<evidence type="ECO:0000313" key="15">
    <source>
        <dbReference type="EMBL" id="MCK1788890.1"/>
    </source>
</evidence>
<dbReference type="NCBIfam" id="NF004225">
    <property type="entry name" value="PRK05672.1"/>
    <property type="match status" value="1"/>
</dbReference>
<evidence type="ECO:0000256" key="11">
    <source>
        <dbReference type="ARBA" id="ARBA00023204"/>
    </source>
</evidence>
<proteinExistence type="inferred from homology"/>
<dbReference type="Pfam" id="PF14579">
    <property type="entry name" value="HHH_6"/>
    <property type="match status" value="1"/>
</dbReference>
<dbReference type="InterPro" id="IPR011708">
    <property type="entry name" value="DNA_pol3_alpha_NTPase_dom"/>
</dbReference>
<dbReference type="SUPFAM" id="SSF89550">
    <property type="entry name" value="PHP domain-like"/>
    <property type="match status" value="1"/>
</dbReference>
<dbReference type="Pfam" id="PF02811">
    <property type="entry name" value="PHP"/>
    <property type="match status" value="1"/>
</dbReference>
<reference evidence="15 16" key="1">
    <citation type="submission" date="2022-02" db="EMBL/GenBank/DDBJ databases">
        <title>Comparative genomics of the first Antarctic Pseudomonas spp. capable of biotransforming 2,4,6-Trinitrotoluene.</title>
        <authorList>
            <person name="Cabrera M.A."/>
            <person name="Marquez S.L."/>
            <person name="Perez-Donoso J.M."/>
        </authorList>
    </citation>
    <scope>NUCLEOTIDE SEQUENCE [LARGE SCALE GENOMIC DNA]</scope>
    <source>
        <strain evidence="15 16">TNT19</strain>
    </source>
</reference>
<dbReference type="Proteomes" id="UP001299876">
    <property type="component" value="Unassembled WGS sequence"/>
</dbReference>
<evidence type="ECO:0000256" key="9">
    <source>
        <dbReference type="ARBA" id="ARBA00022763"/>
    </source>
</evidence>
<evidence type="ECO:0000256" key="10">
    <source>
        <dbReference type="ARBA" id="ARBA00022932"/>
    </source>
</evidence>
<dbReference type="EMBL" id="JAKNRW010000001">
    <property type="protein sequence ID" value="MCK1788890.1"/>
    <property type="molecule type" value="Genomic_DNA"/>
</dbReference>
<dbReference type="CDD" id="cd07434">
    <property type="entry name" value="PHP_PolIIIA_DnaE2"/>
    <property type="match status" value="1"/>
</dbReference>
<dbReference type="RefSeq" id="WP_247286837.1">
    <property type="nucleotide sequence ID" value="NZ_JAKNRW010000001.1"/>
</dbReference>
<dbReference type="EC" id="2.7.7.7" evidence="3 13"/>
<dbReference type="SMART" id="SM00481">
    <property type="entry name" value="POLIIIAc"/>
    <property type="match status" value="1"/>
</dbReference>
<dbReference type="InterPro" id="IPR029460">
    <property type="entry name" value="DNAPol_HHH"/>
</dbReference>
<accession>A0ABT0ET30</accession>
<keyword evidence="16" id="KW-1185">Reference proteome</keyword>
<dbReference type="InterPro" id="IPR012340">
    <property type="entry name" value="NA-bd_OB-fold"/>
</dbReference>
<dbReference type="InterPro" id="IPR023073">
    <property type="entry name" value="DnaE2"/>
</dbReference>
<dbReference type="Gene3D" id="3.20.20.140">
    <property type="entry name" value="Metal-dependent hydrolases"/>
    <property type="match status" value="1"/>
</dbReference>
<evidence type="ECO:0000256" key="1">
    <source>
        <dbReference type="ARBA" id="ARBA00004496"/>
    </source>
</evidence>
<dbReference type="Pfam" id="PF07733">
    <property type="entry name" value="DNA_pol3_alpha"/>
    <property type="match status" value="1"/>
</dbReference>
<dbReference type="PANTHER" id="PTHR32294:SF4">
    <property type="entry name" value="ERROR-PRONE DNA POLYMERASE"/>
    <property type="match status" value="1"/>
</dbReference>
<evidence type="ECO:0000256" key="5">
    <source>
        <dbReference type="ARBA" id="ARBA00022490"/>
    </source>
</evidence>
<dbReference type="InterPro" id="IPR003141">
    <property type="entry name" value="Pol/His_phosphatase_N"/>
</dbReference>
<keyword evidence="11 13" id="KW-0234">DNA repair</keyword>
<evidence type="ECO:0000256" key="4">
    <source>
        <dbReference type="ARBA" id="ARBA00017273"/>
    </source>
</evidence>
<dbReference type="NCBIfam" id="TIGR00594">
    <property type="entry name" value="polc"/>
    <property type="match status" value="1"/>
</dbReference>
<name>A0ABT0ET30_9PSED</name>
<comment type="subcellular location">
    <subcellularLocation>
        <location evidence="1 13">Cytoplasm</location>
    </subcellularLocation>
</comment>
<gene>
    <name evidence="13" type="primary">dnaE2</name>
    <name evidence="15" type="ORF">L9059_01555</name>
</gene>
<comment type="function">
    <text evidence="13">DNA polymerase involved in damage-induced mutagenesis and translesion synthesis (TLS). It is not the major replicative DNA polymerase.</text>
</comment>
<dbReference type="Gene3D" id="2.40.50.140">
    <property type="entry name" value="Nucleic acid-binding proteins"/>
    <property type="match status" value="1"/>
</dbReference>
<dbReference type="Pfam" id="PF17657">
    <property type="entry name" value="DNA_pol3_finger"/>
    <property type="match status" value="1"/>
</dbReference>
<evidence type="ECO:0000313" key="16">
    <source>
        <dbReference type="Proteomes" id="UP001299876"/>
    </source>
</evidence>
<keyword evidence="9 13" id="KW-0227">DNA damage</keyword>
<feature type="domain" description="Polymerase/histidinol phosphatase N-terminal" evidence="14">
    <location>
        <begin position="14"/>
        <end position="81"/>
    </location>
</feature>
<evidence type="ECO:0000256" key="8">
    <source>
        <dbReference type="ARBA" id="ARBA00022705"/>
    </source>
</evidence>
<keyword evidence="5 13" id="KW-0963">Cytoplasm</keyword>
<protein>
    <recommendedName>
        <fullName evidence="4 13">Error-prone DNA polymerase</fullName>
        <ecNumber evidence="3 13">2.7.7.7</ecNumber>
    </recommendedName>
</protein>
<keyword evidence="6 13" id="KW-0808">Transferase</keyword>
<dbReference type="Gene3D" id="1.10.150.870">
    <property type="match status" value="1"/>
</dbReference>
<evidence type="ECO:0000256" key="2">
    <source>
        <dbReference type="ARBA" id="ARBA00007391"/>
    </source>
</evidence>
<evidence type="ECO:0000259" key="14">
    <source>
        <dbReference type="SMART" id="SM00481"/>
    </source>
</evidence>
<keyword evidence="8 13" id="KW-0235">DNA replication</keyword>
<comment type="similarity">
    <text evidence="2 13">Belongs to the DNA polymerase type-C family. DnaE2 subfamily.</text>
</comment>
<dbReference type="PANTHER" id="PTHR32294">
    <property type="entry name" value="DNA POLYMERASE III SUBUNIT ALPHA"/>
    <property type="match status" value="1"/>
</dbReference>
<dbReference type="InterPro" id="IPR016195">
    <property type="entry name" value="Pol/histidinol_Pase-like"/>
</dbReference>
<keyword evidence="10 13" id="KW-0239">DNA-directed DNA polymerase</keyword>
<sequence>MQPPSSPSNASSFAELHCLSNFTFQRGASTLRQLFERAHALGYQALAITDECTMAGAVRAWQVSKEVGLRFICGTELQIEQGPKLVLLAESLAGYQAICGIISTGRRNSTKGTYRLTRGDFDRNLSGVLALWVPPVSSGIQDTTLSDGRWLAGLFPDCLWIAVGLHFDTDNASKLQYLKQLGEALRLPLVAAGDVHMHSRGRRALQDTLTAIRNHKTVFNAGQHLFQNGERHLRSKAVLESIYAPELMDESVRIAERCTFTLDQIRYQYPHELVPTGMTASQCLRQLVKEGVPWRWPDGPPGKAIAQIEHELALISELGFDCYFLCVHDIVRFARQQKILCQGRGSAANSAVCFVLGITELDPSRSKLLFERFISRERNEPPDIDIDFEHERREEVIQYIYQRYGRDRAALTAVATTYHYASAVRDVAKALDMPADEIERLAKSVGRGDEVPSAEQLEEAGFDPQEPALHRVMVLTAELIGFPRHLSQHPGGFVISDAPLSTLVPVENAAMPDRTIIQWDKDDLDALGLLKVDILALGMLTAIRRTLDMLRRYDLADLTMATVPKEDPATYEMISSADTVGVFQIESRAQQSMLPRLRPKTFYDLVIQIAIVRPGPIAGDMVHPYIRRRNGEEKVEYASEELKEVLERTLGVPLFQEQVMQIAIVAAGYTPGEADQLRKSMAAWKRQGGLEPHQKRLMEGMLSRGYSEEFAAKIFTQILAFGHYGFPESHSSSFSIICYVSAFLRCHFAAAFAAALINSHPMGFYTPDQLLQDVRRRGVDTRPIDVNISDWDCTLELGADPQQQPAIRLGLRLVRGLQDDVAHRIAAARQHGLFLDVSDLCHRVGLDKRARDLLSDSGALKELAGNRHQSRWAVAGVEKPMPLFDSIEEQATPLPQPSLAQDLFADYATLGTTLGPHPLRLLRQALIERRCKSSRDLLDWEHGKHVVVAGLVTGRQRPGTANGVTFVTLEDEYGTINVVVWKDLGERQRKELRGSQLLQVKGRFENQKGVRHVIAGHLEDVTSLLGELDVRSRDYH</sequence>
<evidence type="ECO:0000256" key="6">
    <source>
        <dbReference type="ARBA" id="ARBA00022679"/>
    </source>
</evidence>
<dbReference type="InterPro" id="IPR004365">
    <property type="entry name" value="NA-bd_OB_tRNA"/>
</dbReference>
<evidence type="ECO:0000256" key="13">
    <source>
        <dbReference type="HAMAP-Rule" id="MF_01902"/>
    </source>
</evidence>
<dbReference type="InterPro" id="IPR004013">
    <property type="entry name" value="PHP_dom"/>
</dbReference>
<dbReference type="InterPro" id="IPR004805">
    <property type="entry name" value="DnaE2/DnaE/PolC"/>
</dbReference>
<dbReference type="InterPro" id="IPR040982">
    <property type="entry name" value="DNA_pol3_finger"/>
</dbReference>
<dbReference type="HAMAP" id="MF_01902">
    <property type="entry name" value="DNApol_error_prone"/>
    <property type="match status" value="1"/>
</dbReference>
<organism evidence="15 16">
    <name type="scientific">Pseudomonas violetae</name>
    <dbReference type="NCBI Taxonomy" id="2915813"/>
    <lineage>
        <taxon>Bacteria</taxon>
        <taxon>Pseudomonadati</taxon>
        <taxon>Pseudomonadota</taxon>
        <taxon>Gammaproteobacteria</taxon>
        <taxon>Pseudomonadales</taxon>
        <taxon>Pseudomonadaceae</taxon>
        <taxon>Pseudomonas</taxon>
    </lineage>
</organism>
<dbReference type="Pfam" id="PF01336">
    <property type="entry name" value="tRNA_anti-codon"/>
    <property type="match status" value="1"/>
</dbReference>
<comment type="caution">
    <text evidence="15">The sequence shown here is derived from an EMBL/GenBank/DDBJ whole genome shotgun (WGS) entry which is preliminary data.</text>
</comment>
<comment type="catalytic activity">
    <reaction evidence="12 13">
        <text>DNA(n) + a 2'-deoxyribonucleoside 5'-triphosphate = DNA(n+1) + diphosphate</text>
        <dbReference type="Rhea" id="RHEA:22508"/>
        <dbReference type="Rhea" id="RHEA-COMP:17339"/>
        <dbReference type="Rhea" id="RHEA-COMP:17340"/>
        <dbReference type="ChEBI" id="CHEBI:33019"/>
        <dbReference type="ChEBI" id="CHEBI:61560"/>
        <dbReference type="ChEBI" id="CHEBI:173112"/>
        <dbReference type="EC" id="2.7.7.7"/>
    </reaction>
</comment>
<evidence type="ECO:0000256" key="12">
    <source>
        <dbReference type="ARBA" id="ARBA00049244"/>
    </source>
</evidence>
<evidence type="ECO:0000256" key="7">
    <source>
        <dbReference type="ARBA" id="ARBA00022695"/>
    </source>
</evidence>
<keyword evidence="7 13" id="KW-0548">Nucleotidyltransferase</keyword>